<feature type="non-terminal residue" evidence="5">
    <location>
        <position position="297"/>
    </location>
</feature>
<sequence length="297" mass="32728">MNQPIFDLADAVGTIRTWLTEADRVLITAGAGLSAAAGYDYGDEDRFEQLFPALHRRGLRSRYMVGVPLPPALLWGYWAVHIDDVRFSTAPNPLYQRLRALVDGKDHWVMTSNVDGLFARGGFAPDRIFTPQGDYGRYQCSTPCTPATWDSRPLVGQLLAAYDPATGAVTDPDAPPRCPNCGGEAEINVRVGPQFVDTPYPPRGAPPPGVAGHGARRHPPADPGVRRRIQHPRRDPTAWRTPRPPLPRRTPRPRQPRPSRNPRRPRRPGPAGPRRRGPPAGRTHRAAPGARPYGDTM</sequence>
<dbReference type="InterPro" id="IPR029035">
    <property type="entry name" value="DHS-like_NAD/FAD-binding_dom"/>
</dbReference>
<dbReference type="Gene3D" id="3.40.50.1220">
    <property type="entry name" value="TPP-binding domain"/>
    <property type="match status" value="1"/>
</dbReference>
<proteinExistence type="predicted"/>
<dbReference type="GO" id="GO:0046872">
    <property type="term" value="F:metal ion binding"/>
    <property type="evidence" value="ECO:0007669"/>
    <property type="project" value="UniProtKB-KW"/>
</dbReference>
<feature type="binding site" evidence="2">
    <location>
        <position position="144"/>
    </location>
    <ligand>
        <name>Zn(2+)</name>
        <dbReference type="ChEBI" id="CHEBI:29105"/>
    </ligand>
</feature>
<dbReference type="SUPFAM" id="SSF52467">
    <property type="entry name" value="DHS-like NAD/FAD-binding domain"/>
    <property type="match status" value="1"/>
</dbReference>
<dbReference type="HOGENOM" id="CLU_071599_0_0_11"/>
<organism evidence="5 6">
    <name type="scientific">Streptomyces himastatinicus ATCC 53653</name>
    <dbReference type="NCBI Taxonomy" id="457427"/>
    <lineage>
        <taxon>Bacteria</taxon>
        <taxon>Bacillati</taxon>
        <taxon>Actinomycetota</taxon>
        <taxon>Actinomycetes</taxon>
        <taxon>Kitasatosporales</taxon>
        <taxon>Streptomycetaceae</taxon>
        <taxon>Streptomyces</taxon>
        <taxon>Streptomyces violaceusniger group</taxon>
    </lineage>
</organism>
<feature type="binding site" evidence="2">
    <location>
        <position position="181"/>
    </location>
    <ligand>
        <name>Zn(2+)</name>
        <dbReference type="ChEBI" id="CHEBI:29105"/>
    </ligand>
</feature>
<feature type="compositionally biased region" description="Pro residues" evidence="3">
    <location>
        <begin position="199"/>
        <end position="209"/>
    </location>
</feature>
<comment type="caution">
    <text evidence="2">Lacks conserved residue(s) required for the propagation of feature annotation.</text>
</comment>
<feature type="domain" description="Deacetylase sirtuin-type" evidence="4">
    <location>
        <begin position="1"/>
        <end position="297"/>
    </location>
</feature>
<protein>
    <recommendedName>
        <fullName evidence="4">Deacetylase sirtuin-type domain-containing protein</fullName>
    </recommendedName>
</protein>
<dbReference type="PROSITE" id="PS50305">
    <property type="entry name" value="SIRTUIN"/>
    <property type="match status" value="1"/>
</dbReference>
<keyword evidence="1" id="KW-0520">NAD</keyword>
<evidence type="ECO:0000256" key="2">
    <source>
        <dbReference type="PROSITE-ProRule" id="PRU00236"/>
    </source>
</evidence>
<dbReference type="InterPro" id="IPR026590">
    <property type="entry name" value="Ssirtuin_cat_dom"/>
</dbReference>
<evidence type="ECO:0000313" key="5">
    <source>
        <dbReference type="EMBL" id="EFL27741.1"/>
    </source>
</evidence>
<keyword evidence="2" id="KW-0862">Zinc</keyword>
<gene>
    <name evidence="5" type="ORF">SSOG_07455</name>
</gene>
<evidence type="ECO:0000256" key="1">
    <source>
        <dbReference type="ARBA" id="ARBA00023027"/>
    </source>
</evidence>
<feature type="region of interest" description="Disordered" evidence="3">
    <location>
        <begin position="194"/>
        <end position="297"/>
    </location>
</feature>
<evidence type="ECO:0000259" key="4">
    <source>
        <dbReference type="PROSITE" id="PS50305"/>
    </source>
</evidence>
<feature type="binding site" evidence="2">
    <location>
        <position position="140"/>
    </location>
    <ligand>
        <name>Zn(2+)</name>
        <dbReference type="ChEBI" id="CHEBI:29105"/>
    </ligand>
</feature>
<name>D9WKQ1_9ACTN</name>
<feature type="binding site" evidence="2">
    <location>
        <position position="178"/>
    </location>
    <ligand>
        <name>Zn(2+)</name>
        <dbReference type="ChEBI" id="CHEBI:29105"/>
    </ligand>
</feature>
<evidence type="ECO:0000313" key="6">
    <source>
        <dbReference type="Proteomes" id="UP000003963"/>
    </source>
</evidence>
<evidence type="ECO:0000256" key="3">
    <source>
        <dbReference type="SAM" id="MobiDB-lite"/>
    </source>
</evidence>
<dbReference type="Proteomes" id="UP000003963">
    <property type="component" value="Unassembled WGS sequence"/>
</dbReference>
<keyword evidence="6" id="KW-1185">Reference proteome</keyword>
<feature type="compositionally biased region" description="Low complexity" evidence="3">
    <location>
        <begin position="286"/>
        <end position="297"/>
    </location>
</feature>
<reference evidence="5 6" key="1">
    <citation type="submission" date="2009-02" db="EMBL/GenBank/DDBJ databases">
        <title>Annotation of Streptomyces hygroscopicus strain ATCC 53653.</title>
        <authorList>
            <consortium name="The Broad Institute Genome Sequencing Platform"/>
            <consortium name="Broad Institute Microbial Sequencing Center"/>
            <person name="Fischbach M."/>
            <person name="Godfrey P."/>
            <person name="Ward D."/>
            <person name="Young S."/>
            <person name="Zeng Q."/>
            <person name="Koehrsen M."/>
            <person name="Alvarado L."/>
            <person name="Berlin A.M."/>
            <person name="Bochicchio J."/>
            <person name="Borenstein D."/>
            <person name="Chapman S.B."/>
            <person name="Chen Z."/>
            <person name="Engels R."/>
            <person name="Freedman E."/>
            <person name="Gellesch M."/>
            <person name="Goldberg J."/>
            <person name="Griggs A."/>
            <person name="Gujja S."/>
            <person name="Heilman E.R."/>
            <person name="Heiman D.I."/>
            <person name="Hepburn T.A."/>
            <person name="Howarth C."/>
            <person name="Jen D."/>
            <person name="Larson L."/>
            <person name="Lewis B."/>
            <person name="Mehta T."/>
            <person name="Park D."/>
            <person name="Pearson M."/>
            <person name="Richards J."/>
            <person name="Roberts A."/>
            <person name="Saif S."/>
            <person name="Shea T.D."/>
            <person name="Shenoy N."/>
            <person name="Sisk P."/>
            <person name="Stolte C."/>
            <person name="Sykes S.N."/>
            <person name="Thomson T."/>
            <person name="Walk T."/>
            <person name="White J."/>
            <person name="Yandava C."/>
            <person name="Straight P."/>
            <person name="Clardy J."/>
            <person name="Hung D."/>
            <person name="Kolter R."/>
            <person name="Mekalanos J."/>
            <person name="Walker S."/>
            <person name="Walsh C.T."/>
            <person name="Wieland-Brown L.C."/>
            <person name="Haas B."/>
            <person name="Nusbaum C."/>
            <person name="Birren B."/>
        </authorList>
    </citation>
    <scope>NUCLEOTIDE SEQUENCE [LARGE SCALE GENOMIC DNA]</scope>
    <source>
        <strain evidence="5 6">ATCC 53653</strain>
    </source>
</reference>
<feature type="compositionally biased region" description="Basic residues" evidence="3">
    <location>
        <begin position="249"/>
        <end position="285"/>
    </location>
</feature>
<dbReference type="EMBL" id="GG657754">
    <property type="protein sequence ID" value="EFL27741.1"/>
    <property type="molecule type" value="Genomic_DNA"/>
</dbReference>
<dbReference type="AlphaFoldDB" id="D9WKQ1"/>
<dbReference type="STRING" id="457427.SSOG_07455"/>
<accession>D9WKQ1</accession>
<keyword evidence="2" id="KW-0479">Metal-binding</keyword>